<keyword evidence="1" id="KW-0472">Membrane</keyword>
<evidence type="ECO:0008006" key="4">
    <source>
        <dbReference type="Google" id="ProtNLM"/>
    </source>
</evidence>
<evidence type="ECO:0000313" key="2">
    <source>
        <dbReference type="EMBL" id="SEP84410.1"/>
    </source>
</evidence>
<organism evidence="2 3">
    <name type="scientific">Treponema bryantii</name>
    <dbReference type="NCBI Taxonomy" id="163"/>
    <lineage>
        <taxon>Bacteria</taxon>
        <taxon>Pseudomonadati</taxon>
        <taxon>Spirochaetota</taxon>
        <taxon>Spirochaetia</taxon>
        <taxon>Spirochaetales</taxon>
        <taxon>Treponemataceae</taxon>
        <taxon>Treponema</taxon>
    </lineage>
</organism>
<feature type="transmembrane region" description="Helical" evidence="1">
    <location>
        <begin position="100"/>
        <end position="122"/>
    </location>
</feature>
<sequence>MESRFSRIFERFLVFSTIVSLMLTATSVFSPVLNNYEVERVLIDWFTYILIIGSGIVFTLVLQIFALEKIKPAMHLVFIVFYIFGILFLCYITGKTNAPYVLIVILTVQYFLQVGINELFIFHDAFMYDCEDYAGKELEQYLFHNNLSAIDLTEKIKGQQVMMFAISISMFVVLVFGKLSEGYFSFITLLLVIFFYLNVLLCCFMLGMFKNDIFYAFLGFKDYVRNGRKLFGSVLLIAAISCTAGALLSSDNALIKIGYVQEYKETHEKERYIPELPDFIDFQIEPQSEERMERNSRPSLILEFIAELIKWLAITGLSILGLIFFIKPFFTKHFRVFWTEGHLLKFLRELWQEIREFFRYVFSKSTGSDEQYSTVQGKKFRESMMEFLKKSKRSKEKIDEIDRLTKHFMRLIDWGQSHGIKFTQTLAPAEYTALFKNKTADLVGQLFEKALYDKNVLTAEEEKVFIASIKEIICE</sequence>
<feature type="transmembrane region" description="Helical" evidence="1">
    <location>
        <begin position="183"/>
        <end position="209"/>
    </location>
</feature>
<dbReference type="EMBL" id="FOFU01000001">
    <property type="protein sequence ID" value="SEP84410.1"/>
    <property type="molecule type" value="Genomic_DNA"/>
</dbReference>
<keyword evidence="1" id="KW-0812">Transmembrane</keyword>
<protein>
    <recommendedName>
        <fullName evidence="4">DUF4129 domain-containing protein</fullName>
    </recommendedName>
</protein>
<feature type="transmembrane region" description="Helical" evidence="1">
    <location>
        <begin position="45"/>
        <end position="66"/>
    </location>
</feature>
<feature type="transmembrane region" description="Helical" evidence="1">
    <location>
        <begin position="230"/>
        <end position="248"/>
    </location>
</feature>
<keyword evidence="3" id="KW-1185">Reference proteome</keyword>
<dbReference type="RefSeq" id="WP_074640720.1">
    <property type="nucleotide sequence ID" value="NZ_FOFU01000001.1"/>
</dbReference>
<evidence type="ECO:0000313" key="3">
    <source>
        <dbReference type="Proteomes" id="UP000182360"/>
    </source>
</evidence>
<dbReference type="OrthoDB" id="357034at2"/>
<accession>A0A1H9B5U9</accession>
<reference evidence="2 3" key="1">
    <citation type="submission" date="2016-10" db="EMBL/GenBank/DDBJ databases">
        <authorList>
            <person name="de Groot N.N."/>
        </authorList>
    </citation>
    <scope>NUCLEOTIDE SEQUENCE [LARGE SCALE GENOMIC DNA]</scope>
    <source>
        <strain evidence="2 3">B25</strain>
    </source>
</reference>
<name>A0A1H9B5U9_9SPIR</name>
<keyword evidence="1" id="KW-1133">Transmembrane helix</keyword>
<proteinExistence type="predicted"/>
<feature type="transmembrane region" description="Helical" evidence="1">
    <location>
        <begin position="308"/>
        <end position="326"/>
    </location>
</feature>
<dbReference type="Proteomes" id="UP000182360">
    <property type="component" value="Unassembled WGS sequence"/>
</dbReference>
<gene>
    <name evidence="2" type="ORF">SAMN04487977_101591</name>
</gene>
<dbReference type="AlphaFoldDB" id="A0A1H9B5U9"/>
<feature type="transmembrane region" description="Helical" evidence="1">
    <location>
        <begin position="12"/>
        <end position="33"/>
    </location>
</feature>
<feature type="transmembrane region" description="Helical" evidence="1">
    <location>
        <begin position="73"/>
        <end position="94"/>
    </location>
</feature>
<feature type="transmembrane region" description="Helical" evidence="1">
    <location>
        <begin position="161"/>
        <end position="177"/>
    </location>
</feature>
<evidence type="ECO:0000256" key="1">
    <source>
        <dbReference type="SAM" id="Phobius"/>
    </source>
</evidence>